<proteinExistence type="predicted"/>
<dbReference type="EMBL" id="UGOD01000006">
    <property type="protein sequence ID" value="STX81571.1"/>
    <property type="molecule type" value="Genomic_DNA"/>
</dbReference>
<name>A0A378KDG9_9GAMM</name>
<dbReference type="OrthoDB" id="7061550at2"/>
<dbReference type="RefSeq" id="WP_115332934.1">
    <property type="nucleotide sequence ID" value="NZ_CAAAHP010000008.1"/>
</dbReference>
<gene>
    <name evidence="2" type="ORF">NCTC13316_03444</name>
</gene>
<dbReference type="AlphaFoldDB" id="A0A378KDG9"/>
<evidence type="ECO:0000256" key="1">
    <source>
        <dbReference type="SAM" id="Coils"/>
    </source>
</evidence>
<feature type="coiled-coil region" evidence="1">
    <location>
        <begin position="54"/>
        <end position="128"/>
    </location>
</feature>
<sequence>MNRHVGLKVLTGAVVLVVLVVLSSGKTTSLKQEPSRETINNVNQAIASQFNDNIRDVSARLMEDEKKIDELAQKNQELMAQNELLLAVKEQKSEAVGDALTPEVKDMIAALKKELAAVKAQRKTTKITDYALNDSDALASPSNHFKDMDALLVKRRLSEAELSYWQKLKTKRQAFAKKAHLKTTLPSKHGQEKGIPYYTLPAGSDLGNSVLLSALIGEVPVEGKLMQPLFPFSALISSHDLIASNGVPLPPDISGMKINGYAIGVGSFLDNISCVRAYVTSVLFTFQDGHFVVVGNEEMKNSAELVNNESLGYLTTSFGNPCIHGTYFTNAPRVLAAMMASGGIQSGGNALSQWQMSYFAGPNGGAAIPTGSFAKYAGGEALAGGAVKAADWLEKRIQGSFDMVFVPASFKCEQGGRLTWCVNHVSFHLTKTISIDKEPLGRLIHYGHAQQYNRDFSLR</sequence>
<dbReference type="InterPro" id="IPR021207">
    <property type="entry name" value="Integr_conj_element_PFL4705"/>
</dbReference>
<dbReference type="Proteomes" id="UP000254794">
    <property type="component" value="Unassembled WGS sequence"/>
</dbReference>
<organism evidence="2 3">
    <name type="scientific">Legionella busanensis</name>
    <dbReference type="NCBI Taxonomy" id="190655"/>
    <lineage>
        <taxon>Bacteria</taxon>
        <taxon>Pseudomonadati</taxon>
        <taxon>Pseudomonadota</taxon>
        <taxon>Gammaproteobacteria</taxon>
        <taxon>Legionellales</taxon>
        <taxon>Legionellaceae</taxon>
        <taxon>Legionella</taxon>
    </lineage>
</organism>
<keyword evidence="1" id="KW-0175">Coiled coil</keyword>
<reference evidence="2 3" key="1">
    <citation type="submission" date="2018-06" db="EMBL/GenBank/DDBJ databases">
        <authorList>
            <consortium name="Pathogen Informatics"/>
            <person name="Doyle S."/>
        </authorList>
    </citation>
    <scope>NUCLEOTIDE SEQUENCE [LARGE SCALE GENOMIC DNA]</scope>
    <source>
        <strain evidence="2 3">NCTC13316</strain>
    </source>
</reference>
<dbReference type="NCBIfam" id="TIGR03752">
    <property type="entry name" value="conj_TIGR03752"/>
    <property type="match status" value="1"/>
</dbReference>
<evidence type="ECO:0000313" key="2">
    <source>
        <dbReference type="EMBL" id="STX81571.1"/>
    </source>
</evidence>
<accession>A0A378KDG9</accession>
<keyword evidence="3" id="KW-1185">Reference proteome</keyword>
<protein>
    <submittedName>
        <fullName evidence="2">Membrane protein</fullName>
    </submittedName>
</protein>
<evidence type="ECO:0000313" key="3">
    <source>
        <dbReference type="Proteomes" id="UP000254794"/>
    </source>
</evidence>